<evidence type="ECO:0000313" key="5">
    <source>
        <dbReference type="Proteomes" id="UP000631312"/>
    </source>
</evidence>
<keyword evidence="5" id="KW-1185">Reference proteome</keyword>
<reference evidence="3 4" key="1">
    <citation type="submission" date="2020-08" db="EMBL/GenBank/DDBJ databases">
        <title>Sequencing the genomes of 1000 actinobacteria strains.</title>
        <authorList>
            <person name="Klenk H.-P."/>
        </authorList>
    </citation>
    <scope>NUCLEOTIDE SEQUENCE [LARGE SCALE GENOMIC DNA]</scope>
    <source>
        <strain evidence="3 4">DSM 43150</strain>
    </source>
</reference>
<feature type="region of interest" description="Disordered" evidence="1">
    <location>
        <begin position="149"/>
        <end position="192"/>
    </location>
</feature>
<evidence type="ECO:0000313" key="2">
    <source>
        <dbReference type="EMBL" id="GIE45868.1"/>
    </source>
</evidence>
<feature type="compositionally biased region" description="Polar residues" evidence="1">
    <location>
        <begin position="170"/>
        <end position="182"/>
    </location>
</feature>
<sequence>MPDASRCGDQSGHRWRAHAEFVDPASASTTVDIDPTLLLRRTENRVYSDTPTTWYAPAAATFPHGIDETWPIHDEHSPPADALINCTDPDGKRWLVLEGHYQWSQPQYPEDAAADHPHHVTWAQIRSYLINANSIDTWANWAKDQDWNGRWMPESGSPPASYSPTTPTTRAGSTSKPTTAPSTRGHRYPAPC</sequence>
<gene>
    <name evidence="2" type="ORF">Alo02nite_87660</name>
    <name evidence="3" type="ORF">BJ964_006751</name>
</gene>
<proteinExistence type="predicted"/>
<evidence type="ECO:0000313" key="4">
    <source>
        <dbReference type="Proteomes" id="UP000590511"/>
    </source>
</evidence>
<accession>A0A7W7HLF7</accession>
<comment type="caution">
    <text evidence="3">The sequence shown here is derived from an EMBL/GenBank/DDBJ whole genome shotgun (WGS) entry which is preliminary data.</text>
</comment>
<evidence type="ECO:0000256" key="1">
    <source>
        <dbReference type="SAM" id="MobiDB-lite"/>
    </source>
</evidence>
<dbReference type="Proteomes" id="UP000631312">
    <property type="component" value="Unassembled WGS sequence"/>
</dbReference>
<organism evidence="3 4">
    <name type="scientific">Actinoplanes lobatus</name>
    <dbReference type="NCBI Taxonomy" id="113568"/>
    <lineage>
        <taxon>Bacteria</taxon>
        <taxon>Bacillati</taxon>
        <taxon>Actinomycetota</taxon>
        <taxon>Actinomycetes</taxon>
        <taxon>Micromonosporales</taxon>
        <taxon>Micromonosporaceae</taxon>
        <taxon>Actinoplanes</taxon>
    </lineage>
</organism>
<dbReference type="Proteomes" id="UP000590511">
    <property type="component" value="Unassembled WGS sequence"/>
</dbReference>
<dbReference type="EMBL" id="JACHNC010000001">
    <property type="protein sequence ID" value="MBB4752590.1"/>
    <property type="molecule type" value="Genomic_DNA"/>
</dbReference>
<dbReference type="RefSeq" id="WP_188124409.1">
    <property type="nucleotide sequence ID" value="NZ_BOMP01000177.1"/>
</dbReference>
<reference evidence="2 5" key="2">
    <citation type="submission" date="2021-01" db="EMBL/GenBank/DDBJ databases">
        <title>Whole genome shotgun sequence of Actinoplanes lobatus NBRC 12513.</title>
        <authorList>
            <person name="Komaki H."/>
            <person name="Tamura T."/>
        </authorList>
    </citation>
    <scope>NUCLEOTIDE SEQUENCE [LARGE SCALE GENOMIC DNA]</scope>
    <source>
        <strain evidence="2 5">NBRC 12513</strain>
    </source>
</reference>
<evidence type="ECO:0000313" key="3">
    <source>
        <dbReference type="EMBL" id="MBB4752590.1"/>
    </source>
</evidence>
<name>A0A7W7HLF7_9ACTN</name>
<dbReference type="EMBL" id="BOMP01000177">
    <property type="protein sequence ID" value="GIE45868.1"/>
    <property type="molecule type" value="Genomic_DNA"/>
</dbReference>
<protein>
    <submittedName>
        <fullName evidence="3">Uncharacterized protein</fullName>
    </submittedName>
</protein>
<feature type="compositionally biased region" description="Low complexity" evidence="1">
    <location>
        <begin position="155"/>
        <end position="169"/>
    </location>
</feature>
<dbReference type="AlphaFoldDB" id="A0A7W7HLF7"/>